<dbReference type="Gene3D" id="3.40.50.1820">
    <property type="entry name" value="alpha/beta hydrolase"/>
    <property type="match status" value="1"/>
</dbReference>
<keyword evidence="4" id="KW-1185">Reference proteome</keyword>
<dbReference type="InterPro" id="IPR000073">
    <property type="entry name" value="AB_hydrolase_1"/>
</dbReference>
<comment type="caution">
    <text evidence="3">The sequence shown here is derived from an EMBL/GenBank/DDBJ whole genome shotgun (WGS) entry which is preliminary data.</text>
</comment>
<gene>
    <name evidence="3" type="ORF">GB882_11460</name>
</gene>
<evidence type="ECO:0000259" key="2">
    <source>
        <dbReference type="Pfam" id="PF00561"/>
    </source>
</evidence>
<dbReference type="OrthoDB" id="2987348at2"/>
<dbReference type="PRINTS" id="PR00412">
    <property type="entry name" value="EPOXHYDRLASE"/>
</dbReference>
<reference evidence="3 4" key="1">
    <citation type="submission" date="2019-10" db="EMBL/GenBank/DDBJ databases">
        <title>Georgenia wutianyii sp. nov. and Georgenia yuyongxinii sp. nov. isolated from plateau pika (Ochotona curzoniae) in the Qinghai-Tibet plateau of China.</title>
        <authorList>
            <person name="Tian Z."/>
        </authorList>
    </citation>
    <scope>NUCLEOTIDE SEQUENCE [LARGE SCALE GENOMIC DNA]</scope>
    <source>
        <strain evidence="3 4">JCM 15130</strain>
    </source>
</reference>
<dbReference type="Proteomes" id="UP000429644">
    <property type="component" value="Unassembled WGS sequence"/>
</dbReference>
<accession>A0A7J9UXC5</accession>
<keyword evidence="1 3" id="KW-0378">Hydrolase</keyword>
<dbReference type="SUPFAM" id="SSF53474">
    <property type="entry name" value="alpha/beta-Hydrolases"/>
    <property type="match status" value="1"/>
</dbReference>
<organism evidence="3 4">
    <name type="scientific">Georgenia ruanii</name>
    <dbReference type="NCBI Taxonomy" id="348442"/>
    <lineage>
        <taxon>Bacteria</taxon>
        <taxon>Bacillati</taxon>
        <taxon>Actinomycetota</taxon>
        <taxon>Actinomycetes</taxon>
        <taxon>Micrococcales</taxon>
        <taxon>Bogoriellaceae</taxon>
        <taxon>Georgenia</taxon>
    </lineage>
</organism>
<dbReference type="Pfam" id="PF00561">
    <property type="entry name" value="Abhydrolase_1"/>
    <property type="match status" value="1"/>
</dbReference>
<dbReference type="InterPro" id="IPR000639">
    <property type="entry name" value="Epox_hydrolase-like"/>
</dbReference>
<evidence type="ECO:0000256" key="1">
    <source>
        <dbReference type="ARBA" id="ARBA00022801"/>
    </source>
</evidence>
<dbReference type="AlphaFoldDB" id="A0A7J9UXC5"/>
<dbReference type="PANTHER" id="PTHR43329">
    <property type="entry name" value="EPOXIDE HYDROLASE"/>
    <property type="match status" value="1"/>
</dbReference>
<dbReference type="RefSeq" id="WP_152231999.1">
    <property type="nucleotide sequence ID" value="NZ_BAAAOT010000008.1"/>
</dbReference>
<name>A0A7J9UXC5_9MICO</name>
<protein>
    <submittedName>
        <fullName evidence="3">Alpha/beta fold hydrolase</fullName>
    </submittedName>
</protein>
<proteinExistence type="predicted"/>
<dbReference type="EMBL" id="WHPD01002475">
    <property type="protein sequence ID" value="MPV89285.1"/>
    <property type="molecule type" value="Genomic_DNA"/>
</dbReference>
<evidence type="ECO:0000313" key="4">
    <source>
        <dbReference type="Proteomes" id="UP000429644"/>
    </source>
</evidence>
<sequence length="276" mass="29641">MSRLSQVRRGRLLFDVRDEGPVDGEAVLLLHGFPEDATSWDRVVPLLHGEGLRTLAPDQRGYSPGARPPERAAYRLPFLVADAMAVLDAAGLGRAHLVGHDWGAGVAWAAAASQPARVASLTVLTTPHPRAFAWSLTHSAQPLRSWYMGFFQLPALPEALLGPRLEGLLAAGGLPGADAARYAARMREPGALRAALNWYRAIPLAGRPLPGAVETPATYLWGVHDPAVSAATADRTEHYISAPYRSVALDAGHWLPETRPEEVAEAILHRAHAAAR</sequence>
<dbReference type="GO" id="GO:0016787">
    <property type="term" value="F:hydrolase activity"/>
    <property type="evidence" value="ECO:0007669"/>
    <property type="project" value="UniProtKB-KW"/>
</dbReference>
<evidence type="ECO:0000313" key="3">
    <source>
        <dbReference type="EMBL" id="MPV89285.1"/>
    </source>
</evidence>
<dbReference type="InterPro" id="IPR029058">
    <property type="entry name" value="AB_hydrolase_fold"/>
</dbReference>
<feature type="domain" description="AB hydrolase-1" evidence="2">
    <location>
        <begin position="26"/>
        <end position="259"/>
    </location>
</feature>